<dbReference type="Gene3D" id="3.50.50.60">
    <property type="entry name" value="FAD/NAD(P)-binding domain"/>
    <property type="match status" value="1"/>
</dbReference>
<dbReference type="SUPFAM" id="SSF51905">
    <property type="entry name" value="FAD/NAD(P)-binding domain"/>
    <property type="match status" value="1"/>
</dbReference>
<gene>
    <name evidence="2" type="ORF">SCD92_17510</name>
</gene>
<keyword evidence="3" id="KW-1185">Reference proteome</keyword>
<proteinExistence type="predicted"/>
<evidence type="ECO:0000259" key="1">
    <source>
        <dbReference type="Pfam" id="PF01593"/>
    </source>
</evidence>
<dbReference type="EMBL" id="JAXAFO010000042">
    <property type="protein sequence ID" value="MDX6851180.1"/>
    <property type="molecule type" value="Genomic_DNA"/>
</dbReference>
<dbReference type="Gene3D" id="3.30.70.1990">
    <property type="match status" value="1"/>
</dbReference>
<feature type="domain" description="Amine oxidase" evidence="1">
    <location>
        <begin position="15"/>
        <end position="280"/>
    </location>
</feature>
<dbReference type="InterPro" id="IPR036188">
    <property type="entry name" value="FAD/NAD-bd_sf"/>
</dbReference>
<dbReference type="Pfam" id="PF01593">
    <property type="entry name" value="Amino_oxidase"/>
    <property type="match status" value="1"/>
</dbReference>
<dbReference type="Gene3D" id="1.10.405.20">
    <property type="match status" value="1"/>
</dbReference>
<protein>
    <submittedName>
        <fullName evidence="2">FAD-dependent oxidoreductase</fullName>
    </submittedName>
</protein>
<dbReference type="Proteomes" id="UP001273505">
    <property type="component" value="Unassembled WGS sequence"/>
</dbReference>
<reference evidence="2 3" key="1">
    <citation type="submission" date="2023-11" db="EMBL/GenBank/DDBJ databases">
        <title>Gilvimarinus fulvus sp. nov., isolated from the surface of Kelp.</title>
        <authorList>
            <person name="Sun Y.Y."/>
            <person name="Gong Y."/>
            <person name="Du Z.J."/>
        </authorList>
    </citation>
    <scope>NUCLEOTIDE SEQUENCE [LARGE SCALE GENOMIC DNA]</scope>
    <source>
        <strain evidence="2 3">SDUM040013</strain>
    </source>
</reference>
<dbReference type="PANTHER" id="PTHR42923:SF17">
    <property type="entry name" value="AMINE OXIDASE DOMAIN-CONTAINING PROTEIN"/>
    <property type="match status" value="1"/>
</dbReference>
<sequence length="421" mass="47343">MSSDIKRIAIIGAGVSGLYTAYLLNKQYDVTVFEKNKDIGGHTATKTVSVPSGDYCIDTGFIVYNDRTYPNFIKLLDELGVEGQNTNMGFSVSCDHIGYEYAGTSLGGLFAQRKNWLSIKHWKLLLDITKFNRLCTKLYQARKISQDATLGSFLLEHKFSIEFERYYILPMVSAIWSSGTEMASQMPLQFFIRFFYNHGLLTIFNQPQWKTVTGGSHSYLQPLTEMFADRIVTEANIQCVTREDRGAVLHFSGGTTERFDGIVFACHSDEALSLLSSPSTVEREILGSIPYKGNQVVLHTDASILPSAKSAWASWNYRLDGTGDSQTLLTYNMNILQNIDSPETFCVSVNPNNRIDEKLILGQYTYHHPVFTQESVLAQERWQEISGADRIYYCGAYWRNGFHEDGVVSALNVANQFGVSP</sequence>
<dbReference type="RefSeq" id="WP_302721795.1">
    <property type="nucleotide sequence ID" value="NZ_JAULRU010000418.1"/>
</dbReference>
<dbReference type="InterPro" id="IPR050464">
    <property type="entry name" value="Zeta_carotene_desat/Oxidored"/>
</dbReference>
<evidence type="ECO:0000313" key="3">
    <source>
        <dbReference type="Proteomes" id="UP001273505"/>
    </source>
</evidence>
<dbReference type="InterPro" id="IPR002937">
    <property type="entry name" value="Amino_oxidase"/>
</dbReference>
<comment type="caution">
    <text evidence="2">The sequence shown here is derived from an EMBL/GenBank/DDBJ whole genome shotgun (WGS) entry which is preliminary data.</text>
</comment>
<name>A0ABU4S2D2_9GAMM</name>
<accession>A0ABU4S2D2</accession>
<organism evidence="2 3">
    <name type="scientific">Gilvimarinus gilvus</name>
    <dbReference type="NCBI Taxonomy" id="3058038"/>
    <lineage>
        <taxon>Bacteria</taxon>
        <taxon>Pseudomonadati</taxon>
        <taxon>Pseudomonadota</taxon>
        <taxon>Gammaproteobacteria</taxon>
        <taxon>Cellvibrionales</taxon>
        <taxon>Cellvibrionaceae</taxon>
        <taxon>Gilvimarinus</taxon>
    </lineage>
</organism>
<dbReference type="PANTHER" id="PTHR42923">
    <property type="entry name" value="PROTOPORPHYRINOGEN OXIDASE"/>
    <property type="match status" value="1"/>
</dbReference>
<evidence type="ECO:0000313" key="2">
    <source>
        <dbReference type="EMBL" id="MDX6851180.1"/>
    </source>
</evidence>